<accession>A0ABY6J221</accession>
<evidence type="ECO:0000256" key="3">
    <source>
        <dbReference type="ARBA" id="ARBA00022448"/>
    </source>
</evidence>
<keyword evidence="4" id="KW-1003">Cell membrane</keyword>
<feature type="transmembrane region" description="Helical" evidence="8">
    <location>
        <begin position="64"/>
        <end position="84"/>
    </location>
</feature>
<evidence type="ECO:0000256" key="1">
    <source>
        <dbReference type="ARBA" id="ARBA00004651"/>
    </source>
</evidence>
<dbReference type="PANTHER" id="PTHR21716:SF53">
    <property type="entry name" value="PERMEASE PERM-RELATED"/>
    <property type="match status" value="1"/>
</dbReference>
<dbReference type="InterPro" id="IPR002549">
    <property type="entry name" value="AI-2E-like"/>
</dbReference>
<keyword evidence="3" id="KW-0813">Transport</keyword>
<comment type="subcellular location">
    <subcellularLocation>
        <location evidence="1">Cell membrane</location>
        <topology evidence="1">Multi-pass membrane protein</topology>
    </subcellularLocation>
</comment>
<keyword evidence="7 8" id="KW-0472">Membrane</keyword>
<keyword evidence="10" id="KW-1185">Reference proteome</keyword>
<dbReference type="RefSeq" id="WP_244837250.1">
    <property type="nucleotide sequence ID" value="NZ_CP107006.1"/>
</dbReference>
<reference evidence="9" key="1">
    <citation type="submission" date="2022-10" db="EMBL/GenBank/DDBJ databases">
        <title>Chitinophaga sp. nov., isolated from soil.</title>
        <authorList>
            <person name="Jeon C.O."/>
        </authorList>
    </citation>
    <scope>NUCLEOTIDE SEQUENCE</scope>
    <source>
        <strain evidence="9">R8</strain>
    </source>
</reference>
<feature type="transmembrane region" description="Helical" evidence="8">
    <location>
        <begin position="268"/>
        <end position="288"/>
    </location>
</feature>
<evidence type="ECO:0000313" key="10">
    <source>
        <dbReference type="Proteomes" id="UP001162741"/>
    </source>
</evidence>
<feature type="transmembrane region" description="Helical" evidence="8">
    <location>
        <begin position="204"/>
        <end position="226"/>
    </location>
</feature>
<dbReference type="PANTHER" id="PTHR21716">
    <property type="entry name" value="TRANSMEMBRANE PROTEIN"/>
    <property type="match status" value="1"/>
</dbReference>
<proteinExistence type="inferred from homology"/>
<evidence type="ECO:0000256" key="8">
    <source>
        <dbReference type="SAM" id="Phobius"/>
    </source>
</evidence>
<feature type="transmembrane region" description="Helical" evidence="8">
    <location>
        <begin position="34"/>
        <end position="52"/>
    </location>
</feature>
<feature type="transmembrane region" description="Helical" evidence="8">
    <location>
        <begin position="150"/>
        <end position="170"/>
    </location>
</feature>
<keyword evidence="5 8" id="KW-0812">Transmembrane</keyword>
<evidence type="ECO:0000256" key="6">
    <source>
        <dbReference type="ARBA" id="ARBA00022989"/>
    </source>
</evidence>
<evidence type="ECO:0000256" key="7">
    <source>
        <dbReference type="ARBA" id="ARBA00023136"/>
    </source>
</evidence>
<dbReference type="EMBL" id="CP107006">
    <property type="protein sequence ID" value="UYQ93728.1"/>
    <property type="molecule type" value="Genomic_DNA"/>
</dbReference>
<dbReference type="Pfam" id="PF01594">
    <property type="entry name" value="AI-2E_transport"/>
    <property type="match status" value="1"/>
</dbReference>
<evidence type="ECO:0000256" key="5">
    <source>
        <dbReference type="ARBA" id="ARBA00022692"/>
    </source>
</evidence>
<protein>
    <submittedName>
        <fullName evidence="9">AI-2E family transporter</fullName>
    </submittedName>
</protein>
<dbReference type="Proteomes" id="UP001162741">
    <property type="component" value="Chromosome"/>
</dbReference>
<feature type="transmembrane region" description="Helical" evidence="8">
    <location>
        <begin position="300"/>
        <end position="329"/>
    </location>
</feature>
<evidence type="ECO:0000256" key="2">
    <source>
        <dbReference type="ARBA" id="ARBA00009773"/>
    </source>
</evidence>
<feature type="transmembrane region" description="Helical" evidence="8">
    <location>
        <begin position="10"/>
        <end position="28"/>
    </location>
</feature>
<feature type="transmembrane region" description="Helical" evidence="8">
    <location>
        <begin position="232"/>
        <end position="261"/>
    </location>
</feature>
<name>A0ABY6J221_9BACT</name>
<sequence length="350" mass="38897">MKPAVRKPPFYTKLSLVLLSLVLIVLILQVTKEVLAPVAFAFLFSLLLLPLAQLMERIKFSRSVAALIAVFFFILAMGGILYFVSMQMAGFLADIPLLEQRLMAEADVLTSWIDQRFNISSESQMGYLNDLADRSIAGGAQMVINTFSSVSATVLFIVFIPIYTFFMLYYRRLLVAFLIKLFRREHVTEVYGAIEDTRRIIKSYVVGLFIEMVVVAVLNCSVLALIGVKYAMLLGTIGALLNVIPYIGFIVTVIFTLVVTFTTNTAMVAVWAALSLFIIHLLDSNILLPRIVGSKVKINALVTILGVFIGNMVWGVSGMFISIPALALLKIIFDRMPTMRAWAILLGTEE</sequence>
<keyword evidence="6 8" id="KW-1133">Transmembrane helix</keyword>
<evidence type="ECO:0000256" key="4">
    <source>
        <dbReference type="ARBA" id="ARBA00022475"/>
    </source>
</evidence>
<gene>
    <name evidence="9" type="ORF">MKQ68_01255</name>
</gene>
<organism evidence="9 10">
    <name type="scientific">Chitinophaga horti</name>
    <dbReference type="NCBI Taxonomy" id="2920382"/>
    <lineage>
        <taxon>Bacteria</taxon>
        <taxon>Pseudomonadati</taxon>
        <taxon>Bacteroidota</taxon>
        <taxon>Chitinophagia</taxon>
        <taxon>Chitinophagales</taxon>
        <taxon>Chitinophagaceae</taxon>
        <taxon>Chitinophaga</taxon>
    </lineage>
</organism>
<comment type="similarity">
    <text evidence="2">Belongs to the autoinducer-2 exporter (AI-2E) (TC 2.A.86) family.</text>
</comment>
<evidence type="ECO:0000313" key="9">
    <source>
        <dbReference type="EMBL" id="UYQ93728.1"/>
    </source>
</evidence>